<protein>
    <submittedName>
        <fullName evidence="2">MarR family transcriptional regulator</fullName>
    </submittedName>
</protein>
<proteinExistence type="predicted"/>
<accession>A0A9Q3XDN4</accession>
<dbReference type="SUPFAM" id="SSF46785">
    <property type="entry name" value="Winged helix' DNA-binding domain"/>
    <property type="match status" value="1"/>
</dbReference>
<dbReference type="InterPro" id="IPR039422">
    <property type="entry name" value="MarR/SlyA-like"/>
</dbReference>
<dbReference type="EMBL" id="JAHVKP010000001">
    <property type="protein sequence ID" value="MBY6217931.1"/>
    <property type="molecule type" value="Genomic_DNA"/>
</dbReference>
<dbReference type="Gene3D" id="1.10.10.10">
    <property type="entry name" value="Winged helix-like DNA-binding domain superfamily/Winged helix DNA-binding domain"/>
    <property type="match status" value="1"/>
</dbReference>
<dbReference type="GO" id="GO:0003700">
    <property type="term" value="F:DNA-binding transcription factor activity"/>
    <property type="evidence" value="ECO:0007669"/>
    <property type="project" value="InterPro"/>
</dbReference>
<dbReference type="RefSeq" id="WP_222404914.1">
    <property type="nucleotide sequence ID" value="NZ_JAHVKP010000001.1"/>
</dbReference>
<dbReference type="Pfam" id="PF12802">
    <property type="entry name" value="MarR_2"/>
    <property type="match status" value="1"/>
</dbReference>
<dbReference type="PANTHER" id="PTHR33164:SF43">
    <property type="entry name" value="HTH-TYPE TRANSCRIPTIONAL REPRESSOR YETL"/>
    <property type="match status" value="1"/>
</dbReference>
<dbReference type="InterPro" id="IPR000835">
    <property type="entry name" value="HTH_MarR-typ"/>
</dbReference>
<dbReference type="GO" id="GO:0006950">
    <property type="term" value="P:response to stress"/>
    <property type="evidence" value="ECO:0007669"/>
    <property type="project" value="TreeGrafter"/>
</dbReference>
<dbReference type="Proteomes" id="UP000824927">
    <property type="component" value="Unassembled WGS sequence"/>
</dbReference>
<dbReference type="SMART" id="SM00347">
    <property type="entry name" value="HTH_MARR"/>
    <property type="match status" value="1"/>
</dbReference>
<dbReference type="AlphaFoldDB" id="A0A9Q3XDN4"/>
<dbReference type="PRINTS" id="PR00598">
    <property type="entry name" value="HTHMARR"/>
</dbReference>
<evidence type="ECO:0000313" key="2">
    <source>
        <dbReference type="EMBL" id="MBY6217931.1"/>
    </source>
</evidence>
<reference evidence="2" key="1">
    <citation type="submission" date="2021-06" db="EMBL/GenBank/DDBJ databases">
        <title>50 bacteria genomes isolated from Dapeng, Shenzhen, China.</title>
        <authorList>
            <person name="Zheng W."/>
            <person name="Yu S."/>
            <person name="Huang Y."/>
        </authorList>
    </citation>
    <scope>NUCLEOTIDE SEQUENCE</scope>
    <source>
        <strain evidence="2">DP4N28-2</strain>
    </source>
</reference>
<organism evidence="2 3">
    <name type="scientific">Qipengyuania aquimaris</name>
    <dbReference type="NCBI Taxonomy" id="255984"/>
    <lineage>
        <taxon>Bacteria</taxon>
        <taxon>Pseudomonadati</taxon>
        <taxon>Pseudomonadota</taxon>
        <taxon>Alphaproteobacteria</taxon>
        <taxon>Sphingomonadales</taxon>
        <taxon>Erythrobacteraceae</taxon>
        <taxon>Qipengyuania</taxon>
    </lineage>
</organism>
<comment type="caution">
    <text evidence="2">The sequence shown here is derived from an EMBL/GenBank/DDBJ whole genome shotgun (WGS) entry which is preliminary data.</text>
</comment>
<feature type="domain" description="HTH marR-type" evidence="1">
    <location>
        <begin position="1"/>
        <end position="144"/>
    </location>
</feature>
<evidence type="ECO:0000313" key="3">
    <source>
        <dbReference type="Proteomes" id="UP000824927"/>
    </source>
</evidence>
<gene>
    <name evidence="2" type="ORF">KUV31_06195</name>
</gene>
<dbReference type="PANTHER" id="PTHR33164">
    <property type="entry name" value="TRANSCRIPTIONAL REGULATOR, MARR FAMILY"/>
    <property type="match status" value="1"/>
</dbReference>
<sequence>MTLGEEADDPLAVRTMLEINVIAHLADRIFARSLEDGMTTAQYGVLNRLARLSLTETVGELAAAFHVSAPTMSSTVAQLQRKGLVELRPSKEDRRRKYVVLTNDGAATRERGVDKQVDLLGRLEELVGEDDWETIYPILNRLRLRLEDES</sequence>
<dbReference type="PROSITE" id="PS50995">
    <property type="entry name" value="HTH_MARR_2"/>
    <property type="match status" value="1"/>
</dbReference>
<dbReference type="InterPro" id="IPR036388">
    <property type="entry name" value="WH-like_DNA-bd_sf"/>
</dbReference>
<name>A0A9Q3XDN4_9SPHN</name>
<evidence type="ECO:0000259" key="1">
    <source>
        <dbReference type="PROSITE" id="PS50995"/>
    </source>
</evidence>
<dbReference type="InterPro" id="IPR036390">
    <property type="entry name" value="WH_DNA-bd_sf"/>
</dbReference>